<sequence>METNLKRDISSTELETDNNSKKLATIDDFDDEYFQLQENKRTKRNQKNTVHSEIYLDTINRNLLDFDFEKVCSVNLQTQNIYSCLVCGKYFQGRGPKSHAYYHSLHQDHHVFINLTDLHVYVLPDDYLVEEKSLNDIKNVLNPTFTEEDIKNIEESYKNVKNFSQISFSYDLTKKSYIPGYIGLNNVKANDYINEISSASKKKFIMLKQNDPIEFLSWFLNSLHTSLVQGPKKGKTSIIHDLFRGELKIESQHIVDSTSNSAPQTTDNENTENKKLFDLTKEVQVKVSPFMFLTLDLPPPPLFLDDLDKNMIPQVDLTTLLKKYNGETEQEVEGVIKRYKITKLPKYLILNVKRFIKAFKLPVTKNPTIVNFDLTLDMSEYGGGIYDLVANASHEGKSEGNYKVQLKLGLIWIQIQDLIVEEILKEMICLTETYIQVWQLREN</sequence>
<keyword evidence="3" id="KW-0862">Zinc</keyword>
<keyword evidence="8" id="KW-1185">Reference proteome</keyword>
<dbReference type="GO" id="GO:0004843">
    <property type="term" value="F:cysteine-type deubiquitinase activity"/>
    <property type="evidence" value="ECO:0007669"/>
    <property type="project" value="InterPro"/>
</dbReference>
<evidence type="ECO:0000259" key="6">
    <source>
        <dbReference type="PROSITE" id="PS50271"/>
    </source>
</evidence>
<dbReference type="AlphaFoldDB" id="A0AAD5TV96"/>
<keyword evidence="2 4" id="KW-0863">Zinc-finger</keyword>
<evidence type="ECO:0000256" key="2">
    <source>
        <dbReference type="ARBA" id="ARBA00022771"/>
    </source>
</evidence>
<dbReference type="SUPFAM" id="SSF57850">
    <property type="entry name" value="RING/U-box"/>
    <property type="match status" value="1"/>
</dbReference>
<name>A0AAD5TV96_9FUNG</name>
<organism evidence="7 8">
    <name type="scientific">Clydaea vesicula</name>
    <dbReference type="NCBI Taxonomy" id="447962"/>
    <lineage>
        <taxon>Eukaryota</taxon>
        <taxon>Fungi</taxon>
        <taxon>Fungi incertae sedis</taxon>
        <taxon>Chytridiomycota</taxon>
        <taxon>Chytridiomycota incertae sedis</taxon>
        <taxon>Chytridiomycetes</taxon>
        <taxon>Lobulomycetales</taxon>
        <taxon>Lobulomycetaceae</taxon>
        <taxon>Clydaea</taxon>
    </lineage>
</organism>
<feature type="domain" description="USP" evidence="5">
    <location>
        <begin position="135"/>
        <end position="441"/>
    </location>
</feature>
<dbReference type="PROSITE" id="PS50235">
    <property type="entry name" value="USP_3"/>
    <property type="match status" value="1"/>
</dbReference>
<dbReference type="Gene3D" id="3.90.70.10">
    <property type="entry name" value="Cysteine proteinases"/>
    <property type="match status" value="1"/>
</dbReference>
<feature type="domain" description="UBP-type" evidence="6">
    <location>
        <begin position="51"/>
        <end position="148"/>
    </location>
</feature>
<dbReference type="GO" id="GO:0016579">
    <property type="term" value="P:protein deubiquitination"/>
    <property type="evidence" value="ECO:0007669"/>
    <property type="project" value="InterPro"/>
</dbReference>
<dbReference type="InterPro" id="IPR013083">
    <property type="entry name" value="Znf_RING/FYVE/PHD"/>
</dbReference>
<evidence type="ECO:0000256" key="4">
    <source>
        <dbReference type="PROSITE-ProRule" id="PRU00502"/>
    </source>
</evidence>
<comment type="caution">
    <text evidence="7">The sequence shown here is derived from an EMBL/GenBank/DDBJ whole genome shotgun (WGS) entry which is preliminary data.</text>
</comment>
<dbReference type="EMBL" id="JADGJW010000967">
    <property type="protein sequence ID" value="KAJ3208959.1"/>
    <property type="molecule type" value="Genomic_DNA"/>
</dbReference>
<dbReference type="Gene3D" id="3.30.40.10">
    <property type="entry name" value="Zinc/RING finger domain, C3HC4 (zinc finger)"/>
    <property type="match status" value="1"/>
</dbReference>
<dbReference type="InterPro" id="IPR001394">
    <property type="entry name" value="Peptidase_C19_UCH"/>
</dbReference>
<dbReference type="InterPro" id="IPR038765">
    <property type="entry name" value="Papain-like_cys_pep_sf"/>
</dbReference>
<proteinExistence type="predicted"/>
<dbReference type="InterPro" id="IPR028889">
    <property type="entry name" value="USP"/>
</dbReference>
<evidence type="ECO:0000256" key="3">
    <source>
        <dbReference type="ARBA" id="ARBA00022833"/>
    </source>
</evidence>
<dbReference type="PANTHER" id="PTHR21646:SF16">
    <property type="entry name" value="U4_U6.U5 TRI-SNRNP-ASSOCIATED PROTEIN 2"/>
    <property type="match status" value="1"/>
</dbReference>
<dbReference type="SUPFAM" id="SSF54001">
    <property type="entry name" value="Cysteine proteinases"/>
    <property type="match status" value="1"/>
</dbReference>
<accession>A0AAD5TV96</accession>
<dbReference type="Pfam" id="PF00443">
    <property type="entry name" value="UCH"/>
    <property type="match status" value="1"/>
</dbReference>
<evidence type="ECO:0000256" key="1">
    <source>
        <dbReference type="ARBA" id="ARBA00022723"/>
    </source>
</evidence>
<evidence type="ECO:0000313" key="7">
    <source>
        <dbReference type="EMBL" id="KAJ3208959.1"/>
    </source>
</evidence>
<reference evidence="7" key="1">
    <citation type="submission" date="2020-05" db="EMBL/GenBank/DDBJ databases">
        <title>Phylogenomic resolution of chytrid fungi.</title>
        <authorList>
            <person name="Stajich J.E."/>
            <person name="Amses K."/>
            <person name="Simmons R."/>
            <person name="Seto K."/>
            <person name="Myers J."/>
            <person name="Bonds A."/>
            <person name="Quandt C.A."/>
            <person name="Barry K."/>
            <person name="Liu P."/>
            <person name="Grigoriev I."/>
            <person name="Longcore J.E."/>
            <person name="James T.Y."/>
        </authorList>
    </citation>
    <scope>NUCLEOTIDE SEQUENCE</scope>
    <source>
        <strain evidence="7">JEL0476</strain>
    </source>
</reference>
<dbReference type="Proteomes" id="UP001211065">
    <property type="component" value="Unassembled WGS sequence"/>
</dbReference>
<dbReference type="PROSITE" id="PS50271">
    <property type="entry name" value="ZF_UBP"/>
    <property type="match status" value="1"/>
</dbReference>
<dbReference type="InterPro" id="IPR001607">
    <property type="entry name" value="Znf_UBP"/>
</dbReference>
<dbReference type="GO" id="GO:0008270">
    <property type="term" value="F:zinc ion binding"/>
    <property type="evidence" value="ECO:0007669"/>
    <property type="project" value="UniProtKB-KW"/>
</dbReference>
<dbReference type="InterPro" id="IPR050185">
    <property type="entry name" value="Ub_carboxyl-term_hydrolase"/>
</dbReference>
<dbReference type="PANTHER" id="PTHR21646">
    <property type="entry name" value="UBIQUITIN CARBOXYL-TERMINAL HYDROLASE"/>
    <property type="match status" value="1"/>
</dbReference>
<dbReference type="SMART" id="SM00290">
    <property type="entry name" value="ZnF_UBP"/>
    <property type="match status" value="1"/>
</dbReference>
<dbReference type="Pfam" id="PF02148">
    <property type="entry name" value="zf-UBP"/>
    <property type="match status" value="1"/>
</dbReference>
<keyword evidence="1" id="KW-0479">Metal-binding</keyword>
<protein>
    <submittedName>
        <fullName evidence="7">Uncharacterized protein</fullName>
    </submittedName>
</protein>
<gene>
    <name evidence="7" type="ORF">HK099_008610</name>
</gene>
<evidence type="ECO:0000313" key="8">
    <source>
        <dbReference type="Proteomes" id="UP001211065"/>
    </source>
</evidence>
<evidence type="ECO:0000259" key="5">
    <source>
        <dbReference type="PROSITE" id="PS50235"/>
    </source>
</evidence>